<feature type="repeat" description="TPR" evidence="10">
    <location>
        <begin position="364"/>
        <end position="397"/>
    </location>
</feature>
<evidence type="ECO:0000256" key="7">
    <source>
        <dbReference type="ARBA" id="ARBA00023054"/>
    </source>
</evidence>
<proteinExistence type="inferred from homology"/>
<evidence type="ECO:0000256" key="5">
    <source>
        <dbReference type="ARBA" id="ARBA00022737"/>
    </source>
</evidence>
<feature type="chain" id="PRO_5045723389" evidence="12">
    <location>
        <begin position="24"/>
        <end position="984"/>
    </location>
</feature>
<dbReference type="SUPFAM" id="SSF48452">
    <property type="entry name" value="TPR-like"/>
    <property type="match status" value="2"/>
</dbReference>
<evidence type="ECO:0000256" key="1">
    <source>
        <dbReference type="ARBA" id="ARBA00004245"/>
    </source>
</evidence>
<keyword evidence="4" id="KW-0493">Microtubule</keyword>
<feature type="coiled-coil region" evidence="11">
    <location>
        <begin position="539"/>
        <end position="566"/>
    </location>
</feature>
<keyword evidence="8" id="KW-0505">Motor protein</keyword>
<feature type="repeat" description="TPR" evidence="10">
    <location>
        <begin position="70"/>
        <end position="103"/>
    </location>
</feature>
<dbReference type="Pfam" id="PF12770">
    <property type="entry name" value="CHAT"/>
    <property type="match status" value="1"/>
</dbReference>
<keyword evidence="7 11" id="KW-0175">Coiled coil</keyword>
<evidence type="ECO:0000256" key="3">
    <source>
        <dbReference type="ARBA" id="ARBA00022490"/>
    </source>
</evidence>
<accession>A0ABT8RHB6</accession>
<feature type="repeat" description="TPR" evidence="10">
    <location>
        <begin position="322"/>
        <end position="355"/>
    </location>
</feature>
<dbReference type="InterPro" id="IPR019734">
    <property type="entry name" value="TPR_rpt"/>
</dbReference>
<keyword evidence="12" id="KW-0732">Signal</keyword>
<evidence type="ECO:0000313" key="14">
    <source>
        <dbReference type="EMBL" id="MDO1450553.1"/>
    </source>
</evidence>
<evidence type="ECO:0000313" key="15">
    <source>
        <dbReference type="Proteomes" id="UP001168528"/>
    </source>
</evidence>
<feature type="domain" description="CHAT" evidence="13">
    <location>
        <begin position="664"/>
        <end position="983"/>
    </location>
</feature>
<organism evidence="14 15">
    <name type="scientific">Rhodocytophaga aerolata</name>
    <dbReference type="NCBI Taxonomy" id="455078"/>
    <lineage>
        <taxon>Bacteria</taxon>
        <taxon>Pseudomonadati</taxon>
        <taxon>Bacteroidota</taxon>
        <taxon>Cytophagia</taxon>
        <taxon>Cytophagales</taxon>
        <taxon>Rhodocytophagaceae</taxon>
        <taxon>Rhodocytophaga</taxon>
    </lineage>
</organism>
<dbReference type="SMART" id="SM00028">
    <property type="entry name" value="TPR"/>
    <property type="match status" value="9"/>
</dbReference>
<evidence type="ECO:0000256" key="12">
    <source>
        <dbReference type="SAM" id="SignalP"/>
    </source>
</evidence>
<name>A0ABT8RHB6_9BACT</name>
<comment type="subcellular location">
    <subcellularLocation>
        <location evidence="1">Cytoplasm</location>
        <location evidence="1">Cytoskeleton</location>
    </subcellularLocation>
</comment>
<evidence type="ECO:0000256" key="8">
    <source>
        <dbReference type="ARBA" id="ARBA00023175"/>
    </source>
</evidence>
<dbReference type="EMBL" id="JAUKPO010000032">
    <property type="protein sequence ID" value="MDO1450553.1"/>
    <property type="molecule type" value="Genomic_DNA"/>
</dbReference>
<dbReference type="PROSITE" id="PS50005">
    <property type="entry name" value="TPR"/>
    <property type="match status" value="4"/>
</dbReference>
<comment type="similarity">
    <text evidence="2">Belongs to the kinesin light chain family.</text>
</comment>
<dbReference type="Gene3D" id="1.25.40.10">
    <property type="entry name" value="Tetratricopeptide repeat domain"/>
    <property type="match status" value="3"/>
</dbReference>
<evidence type="ECO:0000256" key="9">
    <source>
        <dbReference type="ARBA" id="ARBA00023212"/>
    </source>
</evidence>
<evidence type="ECO:0000256" key="10">
    <source>
        <dbReference type="PROSITE-ProRule" id="PRU00339"/>
    </source>
</evidence>
<feature type="signal peptide" evidence="12">
    <location>
        <begin position="1"/>
        <end position="23"/>
    </location>
</feature>
<evidence type="ECO:0000256" key="6">
    <source>
        <dbReference type="ARBA" id="ARBA00022803"/>
    </source>
</evidence>
<keyword evidence="15" id="KW-1185">Reference proteome</keyword>
<dbReference type="RefSeq" id="WP_302041354.1">
    <property type="nucleotide sequence ID" value="NZ_JAUKPO010000032.1"/>
</dbReference>
<sequence>MRKRLIIYVSLLFLFFSFTPLKAQQWQALYDSSFAHLNRGEFKQAIATMEQALSVSKVKYTSDPKDTLYAVSLADFGYIHMQSGDYTKAEDYFKQALRVKEKSFGKNSNSYAVTVVDLANLYRDTGKYGPAEDLYKQALDIYKTVYGEKHYHYGVGLNNLALAYEQMGRYEQAISQYKKALPIYKQALGEKDVNYASVLNNTAMVYEATGYYELAEPLYTEVLAILKEVVGEKHEYYATTLSNIAVMYEYMGRYPQAEALNLQALAIKKETVGEQSSQYAISLNNLAFLYKSMKQYEKSEPLLKQALAITKATLGEKHPNYARSLNNLALLYNQLNKYEEAVPLQQQALAIYKEAVGEKHGDYASSLNNLAFSYKLMKRYDQAEPLFKQAIAINKEVLGERHPSYTRMIDNLAFMYVASRRLPEAETLIHQSITNSLRQIENYFPALSDREKEQFNNTVKNYFEKFNTFALMRYTQNPAILGDMYNNQLATKALLLNASSKVKQRILNSNDTSLIKTYRLWLSEKENLVKIYKLPKSEIDKQGIKLDSLEQHANSLEKELSRRSAVFAQNSEQVQLNWQAVQKTLKKKEAAIELIRFRTFNFSSVGEFSDTVYYAALLVSRKTKNHPQLILLKNGNELEGRRLNYYRNTMLQRQTDSVSYHYYWQEIAKALTGIRKVYFSPDGAYNQININTLLNPKTQRYLIEELDIQAVTNTKDLLATGQSNTTENKTASLFGSPDYTIAPDKREALAQQVKSSNIENTEPVLYTLNLERSDNLVVLPGTKMEIDNIHRITSGQQWKNDVFMEEQALEENIKALHGPKVLHIATHGYFEKDIDPASASARNPLLRSGLMLAGAAYTLKNPSMNAMEEQTVEDGILTAYEAMNLDLDRTDLVVLSACDTGLGEVKNSEGVYGLQRAFKIAGAKSLIMSLWKVNDQTTQELMTGFYESWMQSENPHVAFRQAQLQLKQQHSHPYYWGAFVITGK</sequence>
<comment type="caution">
    <text evidence="14">The sequence shown here is derived from an EMBL/GenBank/DDBJ whole genome shotgun (WGS) entry which is preliminary data.</text>
</comment>
<dbReference type="PANTHER" id="PTHR45783:SF3">
    <property type="entry name" value="KINESIN LIGHT CHAIN"/>
    <property type="match status" value="1"/>
</dbReference>
<keyword evidence="6 10" id="KW-0802">TPR repeat</keyword>
<dbReference type="Proteomes" id="UP001168528">
    <property type="component" value="Unassembled WGS sequence"/>
</dbReference>
<keyword evidence="5" id="KW-0677">Repeat</keyword>
<dbReference type="PANTHER" id="PTHR45783">
    <property type="entry name" value="KINESIN LIGHT CHAIN"/>
    <property type="match status" value="1"/>
</dbReference>
<evidence type="ECO:0000256" key="4">
    <source>
        <dbReference type="ARBA" id="ARBA00022701"/>
    </source>
</evidence>
<evidence type="ECO:0000256" key="11">
    <source>
        <dbReference type="SAM" id="Coils"/>
    </source>
</evidence>
<dbReference type="Pfam" id="PF13424">
    <property type="entry name" value="TPR_12"/>
    <property type="match status" value="4"/>
</dbReference>
<reference evidence="14" key="1">
    <citation type="submission" date="2023-07" db="EMBL/GenBank/DDBJ databases">
        <title>The genome sequence of Rhodocytophaga aerolata KACC 12507.</title>
        <authorList>
            <person name="Zhang X."/>
        </authorList>
    </citation>
    <scope>NUCLEOTIDE SEQUENCE</scope>
    <source>
        <strain evidence="14">KACC 12507</strain>
    </source>
</reference>
<keyword evidence="3" id="KW-0963">Cytoplasm</keyword>
<gene>
    <name evidence="14" type="ORF">Q0590_30030</name>
</gene>
<feature type="repeat" description="TPR" evidence="10">
    <location>
        <begin position="154"/>
        <end position="187"/>
    </location>
</feature>
<protein>
    <submittedName>
        <fullName evidence="14">CHAT domain-containing protein</fullName>
    </submittedName>
</protein>
<dbReference type="PRINTS" id="PR00381">
    <property type="entry name" value="KINESINLIGHT"/>
</dbReference>
<dbReference type="InterPro" id="IPR024983">
    <property type="entry name" value="CHAT_dom"/>
</dbReference>
<keyword evidence="9" id="KW-0206">Cytoskeleton</keyword>
<evidence type="ECO:0000259" key="13">
    <source>
        <dbReference type="Pfam" id="PF12770"/>
    </source>
</evidence>
<dbReference type="InterPro" id="IPR002151">
    <property type="entry name" value="Kinesin_light"/>
</dbReference>
<evidence type="ECO:0000256" key="2">
    <source>
        <dbReference type="ARBA" id="ARBA00009622"/>
    </source>
</evidence>
<dbReference type="InterPro" id="IPR011990">
    <property type="entry name" value="TPR-like_helical_dom_sf"/>
</dbReference>
<dbReference type="Pfam" id="PF13374">
    <property type="entry name" value="TPR_10"/>
    <property type="match status" value="1"/>
</dbReference>